<feature type="transmembrane region" description="Helical" evidence="1">
    <location>
        <begin position="7"/>
        <end position="32"/>
    </location>
</feature>
<feature type="transmembrane region" description="Helical" evidence="1">
    <location>
        <begin position="68"/>
        <end position="89"/>
    </location>
</feature>
<dbReference type="EMBL" id="CAAHFG010000001">
    <property type="protein sequence ID" value="VGO11831.1"/>
    <property type="molecule type" value="Genomic_DNA"/>
</dbReference>
<dbReference type="Proteomes" id="UP000366872">
    <property type="component" value="Unassembled WGS sequence"/>
</dbReference>
<gene>
    <name evidence="2" type="ORF">PDESU_00378</name>
</gene>
<keyword evidence="3" id="KW-1185">Reference proteome</keyword>
<organism evidence="2 3">
    <name type="scientific">Pontiella desulfatans</name>
    <dbReference type="NCBI Taxonomy" id="2750659"/>
    <lineage>
        <taxon>Bacteria</taxon>
        <taxon>Pseudomonadati</taxon>
        <taxon>Kiritimatiellota</taxon>
        <taxon>Kiritimatiellia</taxon>
        <taxon>Kiritimatiellales</taxon>
        <taxon>Pontiellaceae</taxon>
        <taxon>Pontiella</taxon>
    </lineage>
</organism>
<evidence type="ECO:0000313" key="2">
    <source>
        <dbReference type="EMBL" id="VGO11831.1"/>
    </source>
</evidence>
<sequence length="133" mass="15094">MSSKKRIFALTLGCALTAYSMVVVFVVSWILLEGGWSTDPDELLFPVLVGLRLDCAFPLNWAPDWVEWVMAVACWLVYLVVVYLFIVLFQKKGVHSKLRLYLCGSGVAVLVYLPWFLIALGRVIAVIRMHIHH</sequence>
<evidence type="ECO:0000313" key="3">
    <source>
        <dbReference type="Proteomes" id="UP000366872"/>
    </source>
</evidence>
<dbReference type="RefSeq" id="WP_136077549.1">
    <property type="nucleotide sequence ID" value="NZ_CAAHFG010000001.1"/>
</dbReference>
<keyword evidence="1" id="KW-0472">Membrane</keyword>
<feature type="transmembrane region" description="Helical" evidence="1">
    <location>
        <begin position="101"/>
        <end position="127"/>
    </location>
</feature>
<dbReference type="AlphaFoldDB" id="A0A6C2TWX9"/>
<proteinExistence type="predicted"/>
<keyword evidence="1" id="KW-0812">Transmembrane</keyword>
<protein>
    <submittedName>
        <fullName evidence="2">Uncharacterized protein</fullName>
    </submittedName>
</protein>
<keyword evidence="1" id="KW-1133">Transmembrane helix</keyword>
<evidence type="ECO:0000256" key="1">
    <source>
        <dbReference type="SAM" id="Phobius"/>
    </source>
</evidence>
<reference evidence="2 3" key="1">
    <citation type="submission" date="2019-04" db="EMBL/GenBank/DDBJ databases">
        <authorList>
            <person name="Van Vliet M D."/>
        </authorList>
    </citation>
    <scope>NUCLEOTIDE SEQUENCE [LARGE SCALE GENOMIC DNA]</scope>
    <source>
        <strain evidence="2 3">F1</strain>
    </source>
</reference>
<name>A0A6C2TWX9_PONDE</name>
<accession>A0A6C2TWX9</accession>